<proteinExistence type="predicted"/>
<accession>B8H8X9</accession>
<evidence type="ECO:0000313" key="2">
    <source>
        <dbReference type="Proteomes" id="UP000002505"/>
    </source>
</evidence>
<gene>
    <name evidence="1" type="ordered locus">Achl_3922</name>
</gene>
<name>B8H8X9_PSECP</name>
<organism evidence="1 2">
    <name type="scientific">Pseudarthrobacter chlorophenolicus (strain ATCC 700700 / DSM 12829 / CIP 107037 / JCM 12360 / KCTC 9906 / NCIMB 13794 / A6)</name>
    <name type="common">Arthrobacter chlorophenolicus</name>
    <dbReference type="NCBI Taxonomy" id="452863"/>
    <lineage>
        <taxon>Bacteria</taxon>
        <taxon>Bacillati</taxon>
        <taxon>Actinomycetota</taxon>
        <taxon>Actinomycetes</taxon>
        <taxon>Micrococcales</taxon>
        <taxon>Micrococcaceae</taxon>
        <taxon>Pseudarthrobacter</taxon>
    </lineage>
</organism>
<dbReference type="HOGENOM" id="CLU_2857920_0_0_11"/>
<keyword evidence="2" id="KW-1185">Reference proteome</keyword>
<evidence type="ECO:0000313" key="1">
    <source>
        <dbReference type="EMBL" id="ACL41874.1"/>
    </source>
</evidence>
<protein>
    <submittedName>
        <fullName evidence="1">Uncharacterized protein</fullName>
    </submittedName>
</protein>
<dbReference type="KEGG" id="ach:Achl_3922"/>
<reference evidence="1" key="1">
    <citation type="submission" date="2009-01" db="EMBL/GenBank/DDBJ databases">
        <title>Complete sequence of chromosome of Arthrobacter chlorophenolicus A6.</title>
        <authorList>
            <consortium name="US DOE Joint Genome Institute"/>
            <person name="Lucas S."/>
            <person name="Copeland A."/>
            <person name="Lapidus A."/>
            <person name="Glavina del Rio T."/>
            <person name="Tice H."/>
            <person name="Bruce D."/>
            <person name="Goodwin L."/>
            <person name="Pitluck S."/>
            <person name="Goltsman E."/>
            <person name="Clum A."/>
            <person name="Larimer F."/>
            <person name="Land M."/>
            <person name="Hauser L."/>
            <person name="Kyrpides N."/>
            <person name="Mikhailova N."/>
            <person name="Jansson J."/>
            <person name="Richardson P."/>
        </authorList>
    </citation>
    <scope>NUCLEOTIDE SEQUENCE [LARGE SCALE GENOMIC DNA]</scope>
    <source>
        <strain evidence="1">A6</strain>
    </source>
</reference>
<dbReference type="Proteomes" id="UP000002505">
    <property type="component" value="Chromosome"/>
</dbReference>
<dbReference type="AlphaFoldDB" id="B8H8X9"/>
<dbReference type="RefSeq" id="WP_015939066.1">
    <property type="nucleotide sequence ID" value="NC_011886.1"/>
</dbReference>
<dbReference type="STRING" id="452863.Achl_3922"/>
<sequence length="64" mass="7420">MALFAAPKIFLTSSKEVSTLIRKIRKLLTRVRRRPGKAGFNRRLLEQHRDDAFAVMHQQMGGLR</sequence>
<dbReference type="EMBL" id="CP001341">
    <property type="protein sequence ID" value="ACL41874.1"/>
    <property type="molecule type" value="Genomic_DNA"/>
</dbReference>